<dbReference type="AlphaFoldDB" id="A0A413IMY9"/>
<dbReference type="Proteomes" id="UP000286063">
    <property type="component" value="Unassembled WGS sequence"/>
</dbReference>
<accession>A0A413IMY9</accession>
<evidence type="ECO:0000313" key="1">
    <source>
        <dbReference type="EMBL" id="RGY17288.1"/>
    </source>
</evidence>
<comment type="caution">
    <text evidence="1">The sequence shown here is derived from an EMBL/GenBank/DDBJ whole genome shotgun (WGS) entry which is preliminary data.</text>
</comment>
<proteinExistence type="predicted"/>
<name>A0A413IMY9_9BACT</name>
<dbReference type="EMBL" id="QSCR01000016">
    <property type="protein sequence ID" value="RGY17288.1"/>
    <property type="molecule type" value="Genomic_DNA"/>
</dbReference>
<reference evidence="1 2" key="1">
    <citation type="submission" date="2018-08" db="EMBL/GenBank/DDBJ databases">
        <title>A genome reference for cultivated species of the human gut microbiota.</title>
        <authorList>
            <person name="Zou Y."/>
            <person name="Xue W."/>
            <person name="Luo G."/>
        </authorList>
    </citation>
    <scope>NUCLEOTIDE SEQUENCE [LARGE SCALE GENOMIC DNA]</scope>
    <source>
        <strain evidence="1 2">OF02-7</strain>
    </source>
</reference>
<sequence length="149" mass="17366">MIMEKNDWANVSIENALDGLSMEEIERLEAYYMAEAECLMAFGGQEKKEPLTFMLKHLRATECLFKTLQFPWEESVAVLYGSFMHYVALEERKESGKCLPDFMTELIKRMKFLAQKGPLITALFRRYQGQRKEVEALVALKRGELNEQQ</sequence>
<evidence type="ECO:0000313" key="2">
    <source>
        <dbReference type="Proteomes" id="UP000286063"/>
    </source>
</evidence>
<gene>
    <name evidence="1" type="ORF">DXA50_10345</name>
</gene>
<organism evidence="1 2">
    <name type="scientific">Butyricimonas virosa</name>
    <dbReference type="NCBI Taxonomy" id="544645"/>
    <lineage>
        <taxon>Bacteria</taxon>
        <taxon>Pseudomonadati</taxon>
        <taxon>Bacteroidota</taxon>
        <taxon>Bacteroidia</taxon>
        <taxon>Bacteroidales</taxon>
        <taxon>Odoribacteraceae</taxon>
        <taxon>Butyricimonas</taxon>
    </lineage>
</organism>
<protein>
    <submittedName>
        <fullName evidence="1">Uncharacterized protein</fullName>
    </submittedName>
</protein>